<gene>
    <name evidence="2" type="ORF">I5E68_02065</name>
</gene>
<evidence type="ECO:0000313" key="2">
    <source>
        <dbReference type="EMBL" id="MBH0111735.1"/>
    </source>
</evidence>
<keyword evidence="1" id="KW-0812">Transmembrane</keyword>
<accession>A0A931H9B9</accession>
<keyword evidence="1" id="KW-0472">Membrane</keyword>
<name>A0A931H9B9_9SPHN</name>
<dbReference type="Proteomes" id="UP000617634">
    <property type="component" value="Unassembled WGS sequence"/>
</dbReference>
<keyword evidence="3" id="KW-1185">Reference proteome</keyword>
<evidence type="ECO:0000313" key="3">
    <source>
        <dbReference type="Proteomes" id="UP000617634"/>
    </source>
</evidence>
<feature type="transmembrane region" description="Helical" evidence="1">
    <location>
        <begin position="27"/>
        <end position="45"/>
    </location>
</feature>
<evidence type="ECO:0000256" key="1">
    <source>
        <dbReference type="SAM" id="Phobius"/>
    </source>
</evidence>
<sequence>MRREKNTEEQPPETRSFEQIRRDRNKVLGLSLAAFVILVFFISIAKLS</sequence>
<reference evidence="2" key="1">
    <citation type="submission" date="2020-11" db="EMBL/GenBank/DDBJ databases">
        <title>Novosphingobium aureum sp. nov., a marine bacterium isolated from sediment of a salt flat.</title>
        <authorList>
            <person name="Yoo Y."/>
            <person name="Kim J.-J."/>
        </authorList>
    </citation>
    <scope>NUCLEOTIDE SEQUENCE</scope>
    <source>
        <strain evidence="2">YJ-S2-02</strain>
    </source>
</reference>
<dbReference type="AlphaFoldDB" id="A0A931H9B9"/>
<dbReference type="EMBL" id="JADZGI010000001">
    <property type="protein sequence ID" value="MBH0111735.1"/>
    <property type="molecule type" value="Genomic_DNA"/>
</dbReference>
<organism evidence="2 3">
    <name type="scientific">Novosphingobium aureum</name>
    <dbReference type="NCBI Taxonomy" id="2792964"/>
    <lineage>
        <taxon>Bacteria</taxon>
        <taxon>Pseudomonadati</taxon>
        <taxon>Pseudomonadota</taxon>
        <taxon>Alphaproteobacteria</taxon>
        <taxon>Sphingomonadales</taxon>
        <taxon>Sphingomonadaceae</taxon>
        <taxon>Novosphingobium</taxon>
    </lineage>
</organism>
<proteinExistence type="predicted"/>
<protein>
    <recommendedName>
        <fullName evidence="4">Cytochrome C oxidase assembly protein</fullName>
    </recommendedName>
</protein>
<keyword evidence="1" id="KW-1133">Transmembrane helix</keyword>
<evidence type="ECO:0008006" key="4">
    <source>
        <dbReference type="Google" id="ProtNLM"/>
    </source>
</evidence>
<comment type="caution">
    <text evidence="2">The sequence shown here is derived from an EMBL/GenBank/DDBJ whole genome shotgun (WGS) entry which is preliminary data.</text>
</comment>
<dbReference type="RefSeq" id="WP_197160290.1">
    <property type="nucleotide sequence ID" value="NZ_JADZGI010000001.1"/>
</dbReference>